<dbReference type="InterPro" id="IPR010920">
    <property type="entry name" value="LSM_dom_sf"/>
</dbReference>
<keyword evidence="5" id="KW-0694">RNA-binding</keyword>
<comment type="caution">
    <text evidence="14">The sequence shown here is derived from an EMBL/GenBank/DDBJ whole genome shotgun (WGS) entry which is preliminary data.</text>
</comment>
<dbReference type="GO" id="GO:0005688">
    <property type="term" value="C:U6 snRNP"/>
    <property type="evidence" value="ECO:0007669"/>
    <property type="project" value="InterPro"/>
</dbReference>
<keyword evidence="6" id="KW-0007">Acetylation</keyword>
<keyword evidence="9" id="KW-0687">Ribonucleoprotein</keyword>
<evidence type="ECO:0000256" key="1">
    <source>
        <dbReference type="ARBA" id="ARBA00004123"/>
    </source>
</evidence>
<comment type="subcellular location">
    <subcellularLocation>
        <location evidence="1">Nucleus</location>
    </subcellularLocation>
</comment>
<gene>
    <name evidence="14" type="primary">LSM8</name>
    <name evidence="14" type="ORF">Bhyg_01824</name>
</gene>
<evidence type="ECO:0000259" key="13">
    <source>
        <dbReference type="PROSITE" id="PS52002"/>
    </source>
</evidence>
<dbReference type="EMBL" id="WJQU01000001">
    <property type="protein sequence ID" value="KAJ6646611.1"/>
    <property type="molecule type" value="Genomic_DNA"/>
</dbReference>
<dbReference type="GO" id="GO:0003729">
    <property type="term" value="F:mRNA binding"/>
    <property type="evidence" value="ECO:0007669"/>
    <property type="project" value="TreeGrafter"/>
</dbReference>
<dbReference type="GO" id="GO:0071011">
    <property type="term" value="C:precatalytic spliceosome"/>
    <property type="evidence" value="ECO:0007669"/>
    <property type="project" value="TreeGrafter"/>
</dbReference>
<comment type="subunit">
    <text evidence="11">Component of the precatalytic spliceosome (spliceosome B complex). Component of the U4/U6-U5 tri-snRNP complex, a building block of the precatalytic spliceosome (spliceosome B complex). The U4/U6-U5 tri-snRNP complex is composed of the U4, U6 and U5 snRNAs and at least PRPF3, PRPF4, PRPF6, PRPF8, PRPF31, SNRNP200, TXNL4A, SNRNP40, SNRPB, SNRPD1, SNRPD2, SNRPD3, SNRPE, SNRPF, SNRPG, DDX23, CD2BP2, PPIH, SNU13, EFTUD2, SART1 and USP39, plus LSM2, LSM3, LSM4, LSM5, LSM6, LSM7 and LSM8. LSM2, LSM3, LSM4, LSM5, LSM6, LSM7 and LSM8 form a heptameric, ring-shaped subcomplex (the LSM2-8 complex) that is part of the U4/U6-U5 tri-snRNP complex and the precatalytic spliceosome.</text>
</comment>
<evidence type="ECO:0000256" key="11">
    <source>
        <dbReference type="ARBA" id="ARBA00063389"/>
    </source>
</evidence>
<keyword evidence="3" id="KW-0507">mRNA processing</keyword>
<dbReference type="SMART" id="SM00651">
    <property type="entry name" value="Sm"/>
    <property type="match status" value="1"/>
</dbReference>
<dbReference type="SUPFAM" id="SSF50182">
    <property type="entry name" value="Sm-like ribonucleoproteins"/>
    <property type="match status" value="1"/>
</dbReference>
<evidence type="ECO:0000256" key="9">
    <source>
        <dbReference type="ARBA" id="ARBA00023274"/>
    </source>
</evidence>
<evidence type="ECO:0000256" key="2">
    <source>
        <dbReference type="ARBA" id="ARBA00006850"/>
    </source>
</evidence>
<evidence type="ECO:0000256" key="4">
    <source>
        <dbReference type="ARBA" id="ARBA00022728"/>
    </source>
</evidence>
<dbReference type="CDD" id="cd01727">
    <property type="entry name" value="LSm8"/>
    <property type="match status" value="1"/>
</dbReference>
<evidence type="ECO:0000313" key="14">
    <source>
        <dbReference type="EMBL" id="KAJ6646611.1"/>
    </source>
</evidence>
<evidence type="ECO:0000256" key="10">
    <source>
        <dbReference type="ARBA" id="ARBA00056431"/>
    </source>
</evidence>
<dbReference type="InterPro" id="IPR044642">
    <property type="entry name" value="PTHR15588"/>
</dbReference>
<keyword evidence="15" id="KW-1185">Reference proteome</keyword>
<organism evidence="14 15">
    <name type="scientific">Pseudolycoriella hygida</name>
    <dbReference type="NCBI Taxonomy" id="35572"/>
    <lineage>
        <taxon>Eukaryota</taxon>
        <taxon>Metazoa</taxon>
        <taxon>Ecdysozoa</taxon>
        <taxon>Arthropoda</taxon>
        <taxon>Hexapoda</taxon>
        <taxon>Insecta</taxon>
        <taxon>Pterygota</taxon>
        <taxon>Neoptera</taxon>
        <taxon>Endopterygota</taxon>
        <taxon>Diptera</taxon>
        <taxon>Nematocera</taxon>
        <taxon>Sciaroidea</taxon>
        <taxon>Sciaridae</taxon>
        <taxon>Pseudolycoriella</taxon>
    </lineage>
</organism>
<evidence type="ECO:0000256" key="6">
    <source>
        <dbReference type="ARBA" id="ARBA00022990"/>
    </source>
</evidence>
<comment type="function">
    <text evidence="10">Plays a role in pre-mRNA splicing as component of the U4/U6-U5 tri-snRNP complex that is involved in spliceosome assembly, and as component of the precatalytic spliceosome (spliceosome B complex). The heptameric LSM2-8 complex binds specifically to the 3'-terminal U-tract of U6 snRNA.</text>
</comment>
<dbReference type="InterPro" id="IPR047575">
    <property type="entry name" value="Sm"/>
</dbReference>
<evidence type="ECO:0000256" key="3">
    <source>
        <dbReference type="ARBA" id="ARBA00022664"/>
    </source>
</evidence>
<dbReference type="AlphaFoldDB" id="A0A9Q0NBJ6"/>
<keyword evidence="8" id="KW-0539">Nucleus</keyword>
<dbReference type="InterPro" id="IPR001163">
    <property type="entry name" value="Sm_dom_euk/arc"/>
</dbReference>
<proteinExistence type="inferred from homology"/>
<dbReference type="GO" id="GO:0046540">
    <property type="term" value="C:U4/U6 x U5 tri-snRNP complex"/>
    <property type="evidence" value="ECO:0007669"/>
    <property type="project" value="InterPro"/>
</dbReference>
<evidence type="ECO:0000256" key="5">
    <source>
        <dbReference type="ARBA" id="ARBA00022884"/>
    </source>
</evidence>
<evidence type="ECO:0000256" key="12">
    <source>
        <dbReference type="ARBA" id="ARBA00067760"/>
    </source>
</evidence>
<dbReference type="Gene3D" id="2.30.30.100">
    <property type="match status" value="1"/>
</dbReference>
<dbReference type="Pfam" id="PF01423">
    <property type="entry name" value="LSM"/>
    <property type="match status" value="1"/>
</dbReference>
<dbReference type="PANTHER" id="PTHR15588">
    <property type="entry name" value="LSM1"/>
    <property type="match status" value="1"/>
</dbReference>
<name>A0A9Q0NBJ6_9DIPT</name>
<keyword evidence="4" id="KW-0747">Spliceosome</keyword>
<comment type="similarity">
    <text evidence="2">Belongs to the snRNP Sm proteins family.</text>
</comment>
<keyword evidence="7" id="KW-0508">mRNA splicing</keyword>
<dbReference type="OrthoDB" id="10263346at2759"/>
<accession>A0A9Q0NBJ6</accession>
<dbReference type="InterPro" id="IPR034103">
    <property type="entry name" value="Lsm8"/>
</dbReference>
<dbReference type="PROSITE" id="PS52002">
    <property type="entry name" value="SM"/>
    <property type="match status" value="1"/>
</dbReference>
<sequence>MNMAGLESYVNNTVSIITSDGRNFVGTLKGFDQTINIILDESHERVFSTTAGIEQIVLGLHIIRGDNIAVIGQIDEVLDSRLDFHTIRGEPLGPVTQGVHHDKSLIYQFVDIGVVNESKTTRTNLLCWAMECQNIGLGHYCLMFSFIQISALKVTSCMDSVRLEYILMFAQFVYVINGAELTIDVRHSHSATSSHPWHNVIKLNKLPSPNENRYPTALGELRMKNSEKWLYVVGVVELWKAFYRPRNNLNDQSMAARRQNWFVQPIDTNRAFETRFMLRRETVVEKQQNVTSLQIFFGNNTLKWVVYLTRISYLYVYHNCGFLCGNPSAH</sequence>
<dbReference type="Proteomes" id="UP001151699">
    <property type="component" value="Chromosome A"/>
</dbReference>
<feature type="domain" description="Sm" evidence="13">
    <location>
        <begin position="1"/>
        <end position="77"/>
    </location>
</feature>
<dbReference type="FunFam" id="2.30.30.100:FF:000022">
    <property type="entry name" value="U6 snRNA-associated Sm-like protein LSm8"/>
    <property type="match status" value="1"/>
</dbReference>
<evidence type="ECO:0000313" key="15">
    <source>
        <dbReference type="Proteomes" id="UP001151699"/>
    </source>
</evidence>
<dbReference type="PANTHER" id="PTHR15588:SF9">
    <property type="entry name" value="U6 SNRNA-ASSOCIATED SM-LIKE PROTEIN LSM8"/>
    <property type="match status" value="1"/>
</dbReference>
<protein>
    <recommendedName>
        <fullName evidence="12">U6 snRNA-associated Sm-like protein LSm8</fullName>
    </recommendedName>
</protein>
<reference evidence="14" key="1">
    <citation type="submission" date="2022-07" db="EMBL/GenBank/DDBJ databases">
        <authorList>
            <person name="Trinca V."/>
            <person name="Uliana J.V.C."/>
            <person name="Torres T.T."/>
            <person name="Ward R.J."/>
            <person name="Monesi N."/>
        </authorList>
    </citation>
    <scope>NUCLEOTIDE SEQUENCE</scope>
    <source>
        <strain evidence="14">HSMRA1968</strain>
        <tissue evidence="14">Whole embryos</tissue>
    </source>
</reference>
<evidence type="ECO:0000256" key="7">
    <source>
        <dbReference type="ARBA" id="ARBA00023187"/>
    </source>
</evidence>
<dbReference type="GO" id="GO:0000398">
    <property type="term" value="P:mRNA splicing, via spliceosome"/>
    <property type="evidence" value="ECO:0007669"/>
    <property type="project" value="InterPro"/>
</dbReference>
<evidence type="ECO:0000256" key="8">
    <source>
        <dbReference type="ARBA" id="ARBA00023242"/>
    </source>
</evidence>